<gene>
    <name evidence="1" type="ORF">CDAR_232461</name>
</gene>
<evidence type="ECO:0000313" key="1">
    <source>
        <dbReference type="EMBL" id="GIY78021.1"/>
    </source>
</evidence>
<protein>
    <submittedName>
        <fullName evidence="1">Uncharacterized protein</fullName>
    </submittedName>
</protein>
<proteinExistence type="predicted"/>
<keyword evidence="2" id="KW-1185">Reference proteome</keyword>
<sequence>MPRQCAKPRAISAIPAATLIPKPEGGGRGVDIPSFVTLLGRVEHNMKRWREREFCDQLTLLQDLGKCLSISSPGELMGRLYRSLLPGTRKEPCSSVKGPTKQQVVGISVMNSPECGLNSVIDSANGGL</sequence>
<dbReference type="AlphaFoldDB" id="A0AAV4W5J1"/>
<organism evidence="1 2">
    <name type="scientific">Caerostris darwini</name>
    <dbReference type="NCBI Taxonomy" id="1538125"/>
    <lineage>
        <taxon>Eukaryota</taxon>
        <taxon>Metazoa</taxon>
        <taxon>Ecdysozoa</taxon>
        <taxon>Arthropoda</taxon>
        <taxon>Chelicerata</taxon>
        <taxon>Arachnida</taxon>
        <taxon>Araneae</taxon>
        <taxon>Araneomorphae</taxon>
        <taxon>Entelegynae</taxon>
        <taxon>Araneoidea</taxon>
        <taxon>Araneidae</taxon>
        <taxon>Caerostris</taxon>
    </lineage>
</organism>
<dbReference type="EMBL" id="BPLQ01014199">
    <property type="protein sequence ID" value="GIY78021.1"/>
    <property type="molecule type" value="Genomic_DNA"/>
</dbReference>
<name>A0AAV4W5J1_9ARAC</name>
<accession>A0AAV4W5J1</accession>
<evidence type="ECO:0000313" key="2">
    <source>
        <dbReference type="Proteomes" id="UP001054837"/>
    </source>
</evidence>
<reference evidence="1 2" key="1">
    <citation type="submission" date="2021-06" db="EMBL/GenBank/DDBJ databases">
        <title>Caerostris darwini draft genome.</title>
        <authorList>
            <person name="Kono N."/>
            <person name="Arakawa K."/>
        </authorList>
    </citation>
    <scope>NUCLEOTIDE SEQUENCE [LARGE SCALE GENOMIC DNA]</scope>
</reference>
<comment type="caution">
    <text evidence="1">The sequence shown here is derived from an EMBL/GenBank/DDBJ whole genome shotgun (WGS) entry which is preliminary data.</text>
</comment>
<dbReference type="Proteomes" id="UP001054837">
    <property type="component" value="Unassembled WGS sequence"/>
</dbReference>